<feature type="region of interest" description="Disordered" evidence="1">
    <location>
        <begin position="232"/>
        <end position="296"/>
    </location>
</feature>
<name>A0AAD3RG57_LATJO</name>
<accession>A0AAD3RG57</accession>
<evidence type="ECO:0000313" key="2">
    <source>
        <dbReference type="EMBL" id="GLD67141.1"/>
    </source>
</evidence>
<feature type="compositionally biased region" description="Polar residues" evidence="1">
    <location>
        <begin position="151"/>
        <end position="160"/>
    </location>
</feature>
<protein>
    <submittedName>
        <fullName evidence="2">Gastrula zinc finger protein xFG20-1-like protein</fullName>
    </submittedName>
</protein>
<dbReference type="EMBL" id="BRZM01000104">
    <property type="protein sequence ID" value="GLD67141.1"/>
    <property type="molecule type" value="Genomic_DNA"/>
</dbReference>
<organism evidence="2 3">
    <name type="scientific">Lates japonicus</name>
    <name type="common">Japanese lates</name>
    <dbReference type="NCBI Taxonomy" id="270547"/>
    <lineage>
        <taxon>Eukaryota</taxon>
        <taxon>Metazoa</taxon>
        <taxon>Chordata</taxon>
        <taxon>Craniata</taxon>
        <taxon>Vertebrata</taxon>
        <taxon>Euteleostomi</taxon>
        <taxon>Actinopterygii</taxon>
        <taxon>Neopterygii</taxon>
        <taxon>Teleostei</taxon>
        <taxon>Neoteleostei</taxon>
        <taxon>Acanthomorphata</taxon>
        <taxon>Carangaria</taxon>
        <taxon>Carangaria incertae sedis</taxon>
        <taxon>Centropomidae</taxon>
        <taxon>Lates</taxon>
    </lineage>
</organism>
<gene>
    <name evidence="2" type="ORF">AKAME5_001850600</name>
</gene>
<feature type="region of interest" description="Disordered" evidence="1">
    <location>
        <begin position="126"/>
        <end position="206"/>
    </location>
</feature>
<comment type="caution">
    <text evidence="2">The sequence shown here is derived from an EMBL/GenBank/DDBJ whole genome shotgun (WGS) entry which is preliminary data.</text>
</comment>
<reference evidence="2" key="1">
    <citation type="submission" date="2022-08" db="EMBL/GenBank/DDBJ databases">
        <title>Genome sequencing of akame (Lates japonicus).</title>
        <authorList>
            <person name="Hashiguchi Y."/>
            <person name="Takahashi H."/>
        </authorList>
    </citation>
    <scope>NUCLEOTIDE SEQUENCE</scope>
    <source>
        <strain evidence="2">Kochi</strain>
    </source>
</reference>
<evidence type="ECO:0000313" key="3">
    <source>
        <dbReference type="Proteomes" id="UP001279410"/>
    </source>
</evidence>
<feature type="compositionally biased region" description="Basic and acidic residues" evidence="1">
    <location>
        <begin position="285"/>
        <end position="296"/>
    </location>
</feature>
<keyword evidence="3" id="KW-1185">Reference proteome</keyword>
<evidence type="ECO:0000256" key="1">
    <source>
        <dbReference type="SAM" id="MobiDB-lite"/>
    </source>
</evidence>
<feature type="compositionally biased region" description="Basic and acidic residues" evidence="1">
    <location>
        <begin position="130"/>
        <end position="149"/>
    </location>
</feature>
<feature type="compositionally biased region" description="Basic and acidic residues" evidence="1">
    <location>
        <begin position="232"/>
        <end position="253"/>
    </location>
</feature>
<feature type="compositionally biased region" description="Gly residues" evidence="1">
    <location>
        <begin position="192"/>
        <end position="203"/>
    </location>
</feature>
<dbReference type="AlphaFoldDB" id="A0AAD3RG57"/>
<dbReference type="Proteomes" id="UP001279410">
    <property type="component" value="Unassembled WGS sequence"/>
</dbReference>
<proteinExistence type="predicted"/>
<sequence length="296" mass="33563">MSTIQTLRAFVNQRLTAAVEEIFILLETTISNYEEEIDRQRRLLEDVVRSDIHMNKVLPPAVQKLIVSIEDQQEWRTSLNRENPETPHIKEEQEELGVSQDVEQLQELKEADITIFPFIAVPVKSEDDEVKARTSEPHERQSEEKREAETPASSSAQQMEPETDSHHQLLSLYCCESETEDSNDDWKETGGQESGSGLGGMEVGGVKDEGWKTAQKIDGVVQLLTIKKEALSEQQEWRSSLDQEDPEPPHIKEEQEEIWSSQGGQQLQGLKDDITKFPFPPVSVKSKDDKEKVGGV</sequence>